<evidence type="ECO:0000313" key="3">
    <source>
        <dbReference type="Proteomes" id="UP000288805"/>
    </source>
</evidence>
<dbReference type="InterPro" id="IPR043128">
    <property type="entry name" value="Rev_trsase/Diguanyl_cyclase"/>
</dbReference>
<dbReference type="SUPFAM" id="SSF53098">
    <property type="entry name" value="Ribonuclease H-like"/>
    <property type="match status" value="1"/>
</dbReference>
<dbReference type="Proteomes" id="UP000288805">
    <property type="component" value="Unassembled WGS sequence"/>
</dbReference>
<sequence>MSGKTMDHCAYLQQAFNLLWYFEMKLNSAKCAFNISTGKFLGFLVTERGGIGNASDLKEAMLLLSGAPGLVLSVQASHLDIWSDSQLLVNQVQGEYEARDVRMMRYLEKVKIQLQKFCEWNVTQITREENAQADALAKANGQAKTTNKSLLDMLKKRLQEAREHWVEELPGVLWALQTMRRCLTRETHFCLAYGLEAVIPTKVGMPIL</sequence>
<comment type="caution">
    <text evidence="2">The sequence shown here is derived from an EMBL/GenBank/DDBJ whole genome shotgun (WGS) entry which is preliminary data.</text>
</comment>
<dbReference type="Gene3D" id="3.30.420.10">
    <property type="entry name" value="Ribonuclease H-like superfamily/Ribonuclease H"/>
    <property type="match status" value="1"/>
</dbReference>
<dbReference type="PANTHER" id="PTHR48475">
    <property type="entry name" value="RIBONUCLEASE H"/>
    <property type="match status" value="1"/>
</dbReference>
<dbReference type="PANTHER" id="PTHR48475:SF2">
    <property type="entry name" value="RIBONUCLEASE H"/>
    <property type="match status" value="1"/>
</dbReference>
<dbReference type="InterPro" id="IPR002156">
    <property type="entry name" value="RNaseH_domain"/>
</dbReference>
<reference evidence="2 3" key="1">
    <citation type="journal article" date="2018" name="PLoS Genet.">
        <title>Population sequencing reveals clonal diversity and ancestral inbreeding in the grapevine cultivar Chardonnay.</title>
        <authorList>
            <person name="Roach M.J."/>
            <person name="Johnson D.L."/>
            <person name="Bohlmann J."/>
            <person name="van Vuuren H.J."/>
            <person name="Jones S.J."/>
            <person name="Pretorius I.S."/>
            <person name="Schmidt S.A."/>
            <person name="Borneman A.R."/>
        </authorList>
    </citation>
    <scope>NUCLEOTIDE SEQUENCE [LARGE SCALE GENOMIC DNA]</scope>
    <source>
        <strain evidence="3">cv. Chardonnay</strain>
        <tissue evidence="2">Leaf</tissue>
    </source>
</reference>
<dbReference type="InterPro" id="IPR036397">
    <property type="entry name" value="RNaseH_sf"/>
</dbReference>
<feature type="domain" description="RNase H type-1" evidence="1">
    <location>
        <begin position="72"/>
        <end position="139"/>
    </location>
</feature>
<evidence type="ECO:0000313" key="2">
    <source>
        <dbReference type="EMBL" id="RVW66360.1"/>
    </source>
</evidence>
<dbReference type="InterPro" id="IPR012337">
    <property type="entry name" value="RNaseH-like_sf"/>
</dbReference>
<evidence type="ECO:0000259" key="1">
    <source>
        <dbReference type="Pfam" id="PF13456"/>
    </source>
</evidence>
<gene>
    <name evidence="2" type="ORF">CK203_065178</name>
</gene>
<dbReference type="Gene3D" id="3.30.70.270">
    <property type="match status" value="1"/>
</dbReference>
<proteinExistence type="predicted"/>
<protein>
    <recommendedName>
        <fullName evidence="1">RNase H type-1 domain-containing protein</fullName>
    </recommendedName>
</protein>
<name>A0A438G2D9_VITVI</name>
<dbReference type="GO" id="GO:0004523">
    <property type="term" value="F:RNA-DNA hybrid ribonuclease activity"/>
    <property type="evidence" value="ECO:0007669"/>
    <property type="project" value="InterPro"/>
</dbReference>
<dbReference type="EMBL" id="QGNW01000665">
    <property type="protein sequence ID" value="RVW66360.1"/>
    <property type="molecule type" value="Genomic_DNA"/>
</dbReference>
<organism evidence="2 3">
    <name type="scientific">Vitis vinifera</name>
    <name type="common">Grape</name>
    <dbReference type="NCBI Taxonomy" id="29760"/>
    <lineage>
        <taxon>Eukaryota</taxon>
        <taxon>Viridiplantae</taxon>
        <taxon>Streptophyta</taxon>
        <taxon>Embryophyta</taxon>
        <taxon>Tracheophyta</taxon>
        <taxon>Spermatophyta</taxon>
        <taxon>Magnoliopsida</taxon>
        <taxon>eudicotyledons</taxon>
        <taxon>Gunneridae</taxon>
        <taxon>Pentapetalae</taxon>
        <taxon>rosids</taxon>
        <taxon>Vitales</taxon>
        <taxon>Vitaceae</taxon>
        <taxon>Viteae</taxon>
        <taxon>Vitis</taxon>
    </lineage>
</organism>
<dbReference type="Pfam" id="PF13456">
    <property type="entry name" value="RVT_3"/>
    <property type="match status" value="1"/>
</dbReference>
<accession>A0A438G2D9</accession>
<dbReference type="GO" id="GO:0003676">
    <property type="term" value="F:nucleic acid binding"/>
    <property type="evidence" value="ECO:0007669"/>
    <property type="project" value="InterPro"/>
</dbReference>
<dbReference type="AlphaFoldDB" id="A0A438G2D9"/>